<gene>
    <name evidence="1" type="ORF">EV186_105212</name>
</gene>
<comment type="caution">
    <text evidence="1">The sequence shown here is derived from an EMBL/GenBank/DDBJ whole genome shotgun (WGS) entry which is preliminary data.</text>
</comment>
<reference evidence="1 2" key="1">
    <citation type="submission" date="2019-03" db="EMBL/GenBank/DDBJ databases">
        <title>Genomic Encyclopedia of Type Strains, Phase IV (KMG-IV): sequencing the most valuable type-strain genomes for metagenomic binning, comparative biology and taxonomic classification.</title>
        <authorList>
            <person name="Goeker M."/>
        </authorList>
    </citation>
    <scope>NUCLEOTIDE SEQUENCE [LARGE SCALE GENOMIC DNA]</scope>
    <source>
        <strain evidence="1 2">DSM 45361</strain>
    </source>
</reference>
<dbReference type="Proteomes" id="UP000295444">
    <property type="component" value="Unassembled WGS sequence"/>
</dbReference>
<accession>A0A4R6S5H8</accession>
<organism evidence="1 2">
    <name type="scientific">Labedaea rhizosphaerae</name>
    <dbReference type="NCBI Taxonomy" id="598644"/>
    <lineage>
        <taxon>Bacteria</taxon>
        <taxon>Bacillati</taxon>
        <taxon>Actinomycetota</taxon>
        <taxon>Actinomycetes</taxon>
        <taxon>Pseudonocardiales</taxon>
        <taxon>Pseudonocardiaceae</taxon>
        <taxon>Labedaea</taxon>
    </lineage>
</organism>
<dbReference type="AlphaFoldDB" id="A0A4R6S5H8"/>
<name>A0A4R6S5H8_LABRH</name>
<protein>
    <submittedName>
        <fullName evidence="1">Uncharacterized protein</fullName>
    </submittedName>
</protein>
<keyword evidence="2" id="KW-1185">Reference proteome</keyword>
<proteinExistence type="predicted"/>
<evidence type="ECO:0000313" key="1">
    <source>
        <dbReference type="EMBL" id="TDP94980.1"/>
    </source>
</evidence>
<dbReference type="EMBL" id="SNXZ01000005">
    <property type="protein sequence ID" value="TDP94980.1"/>
    <property type="molecule type" value="Genomic_DNA"/>
</dbReference>
<evidence type="ECO:0000313" key="2">
    <source>
        <dbReference type="Proteomes" id="UP000295444"/>
    </source>
</evidence>
<dbReference type="RefSeq" id="WP_243754316.1">
    <property type="nucleotide sequence ID" value="NZ_SNXZ01000005.1"/>
</dbReference>
<sequence length="320" mass="35988">MTGNAELVRELKSLRKGRGVLAVHIEQRIGPALRAMCDVADGDGATVTRRKVAARLAELAEQLPEDLRLAALAAFAVTAEARLPLYQDRVRWAAARVERDARTVRRRVDEAINLLADLAGGLTHSTAPSAVTSWHTTELRVSVALDQPQPEVLEQRVVVADQDDVRELELAISLPVARRELDVDLFYGGSLRDRGREATDRFGFTLGLPKPLARGESHEFAMRFRLPDAEAMRPYFVCVPRRPCELFDLRVRFGRDRVPSRVWLLDGAFQRDVADPVHSCPRHEVDDAGEIHLRFHQLAPGLAFGARWEDDTRFRQRLAE</sequence>